<feature type="transmembrane region" description="Helical" evidence="7">
    <location>
        <begin position="438"/>
        <end position="458"/>
    </location>
</feature>
<keyword evidence="3 7" id="KW-0592">Phosphate transport</keyword>
<keyword evidence="5 7" id="KW-1133">Transmembrane helix</keyword>
<keyword evidence="2 7" id="KW-0813">Transport</keyword>
<reference evidence="8 9" key="1">
    <citation type="submission" date="2023-09" db="EMBL/GenBank/DDBJ databases">
        <title>Pangenome analysis of Batrachochytrium dendrobatidis and related Chytrids.</title>
        <authorList>
            <person name="Yacoub M.N."/>
            <person name="Stajich J.E."/>
            <person name="James T.Y."/>
        </authorList>
    </citation>
    <scope>NUCLEOTIDE SEQUENCE [LARGE SCALE GENOMIC DNA]</scope>
    <source>
        <strain evidence="8 9">JEL0888</strain>
    </source>
</reference>
<gene>
    <name evidence="8" type="ORF">HK105_204373</name>
</gene>
<evidence type="ECO:0000256" key="4">
    <source>
        <dbReference type="ARBA" id="ARBA00022692"/>
    </source>
</evidence>
<keyword evidence="6 7" id="KW-0472">Membrane</keyword>
<dbReference type="PANTHER" id="PTHR11101:SF80">
    <property type="entry name" value="PHOSPHATE TRANSPORTER"/>
    <property type="match status" value="1"/>
</dbReference>
<evidence type="ECO:0000256" key="7">
    <source>
        <dbReference type="RuleBase" id="RU363058"/>
    </source>
</evidence>
<dbReference type="Proteomes" id="UP001527925">
    <property type="component" value="Unassembled WGS sequence"/>
</dbReference>
<name>A0ABR4N8W9_9FUNG</name>
<evidence type="ECO:0000256" key="2">
    <source>
        <dbReference type="ARBA" id="ARBA00022448"/>
    </source>
</evidence>
<comment type="function">
    <text evidence="7">Sodium-phosphate symporter.</text>
</comment>
<feature type="transmembrane region" description="Helical" evidence="7">
    <location>
        <begin position="178"/>
        <end position="200"/>
    </location>
</feature>
<evidence type="ECO:0000256" key="6">
    <source>
        <dbReference type="ARBA" id="ARBA00023136"/>
    </source>
</evidence>
<feature type="transmembrane region" description="Helical" evidence="7">
    <location>
        <begin position="146"/>
        <end position="166"/>
    </location>
</feature>
<keyword evidence="4 7" id="KW-0812">Transmembrane</keyword>
<comment type="subcellular location">
    <subcellularLocation>
        <location evidence="1 7">Membrane</location>
        <topology evidence="1 7">Multi-pass membrane protein</topology>
    </subcellularLocation>
</comment>
<dbReference type="EMBL" id="JADGIZ020000019">
    <property type="protein sequence ID" value="KAL2915950.1"/>
    <property type="molecule type" value="Genomic_DNA"/>
</dbReference>
<feature type="transmembrane region" description="Helical" evidence="7">
    <location>
        <begin position="6"/>
        <end position="24"/>
    </location>
</feature>
<feature type="transmembrane region" description="Helical" evidence="7">
    <location>
        <begin position="86"/>
        <end position="106"/>
    </location>
</feature>
<accession>A0ABR4N8W9</accession>
<dbReference type="Pfam" id="PF01384">
    <property type="entry name" value="PHO4"/>
    <property type="match status" value="1"/>
</dbReference>
<dbReference type="PANTHER" id="PTHR11101">
    <property type="entry name" value="PHOSPHATE TRANSPORTER"/>
    <property type="match status" value="1"/>
</dbReference>
<sequence length="556" mass="59759">MQAHDFTWIFAITVIFAVLDAFSIGANDVANSFATSVGSRSLKLWHAVCIAIFTEAGGAMLLGAETTDTIKNNIISVNLFKGRPELLMQGFMCALIASSVFVMFATYMGWPVSTTHTIVGAISGVGISAYGGNAVVWQWAGMGKIIASWFTSPVIAGILASIIYLITKFAVLRSKNALRAGIYAIPWYFAITLGIMFFYVGQKNGRWTPVDVQYDWEKGGFVTKKNDWAGLLIPTAGVFGGVLVIGYAFVAPYFIRLLEKEEDLAWYHIFYIWFVPTQPKNEALGDHLALTFTPNDIKKEADIEAKGEDAKTDEPKAAPAIATVAAAEDSHMNQTFSQTASGQAQKAVAKVKELLHKSLFADVATLQSQGAKKAHEVAIRYDNKVEYLYSMLQVCTAAFASFAHGSNDVANSVGPLSGVYSIWSSGALPATKVRVETWILAIGAIGIDLGLALYGYNIMRSLGNNLTYHSPSRGFSMELGAALTVITASFLGIPVSTTHCIVGATVGVGLCNGSLHAVNWGMFAWCLFSWIITVPTAGVAAGLLFALLTRGASFSY</sequence>
<dbReference type="InterPro" id="IPR001204">
    <property type="entry name" value="Phos_transporter"/>
</dbReference>
<evidence type="ECO:0000313" key="8">
    <source>
        <dbReference type="EMBL" id="KAL2915950.1"/>
    </source>
</evidence>
<evidence type="ECO:0000256" key="3">
    <source>
        <dbReference type="ARBA" id="ARBA00022592"/>
    </source>
</evidence>
<organism evidence="8 9">
    <name type="scientific">Polyrhizophydium stewartii</name>
    <dbReference type="NCBI Taxonomy" id="2732419"/>
    <lineage>
        <taxon>Eukaryota</taxon>
        <taxon>Fungi</taxon>
        <taxon>Fungi incertae sedis</taxon>
        <taxon>Chytridiomycota</taxon>
        <taxon>Chytridiomycota incertae sedis</taxon>
        <taxon>Chytridiomycetes</taxon>
        <taxon>Rhizophydiales</taxon>
        <taxon>Rhizophydiales incertae sedis</taxon>
        <taxon>Polyrhizophydium</taxon>
    </lineage>
</organism>
<feature type="transmembrane region" description="Helical" evidence="7">
    <location>
        <begin position="479"/>
        <end position="510"/>
    </location>
</feature>
<feature type="transmembrane region" description="Helical" evidence="7">
    <location>
        <begin position="522"/>
        <end position="548"/>
    </location>
</feature>
<proteinExistence type="inferred from homology"/>
<evidence type="ECO:0000313" key="9">
    <source>
        <dbReference type="Proteomes" id="UP001527925"/>
    </source>
</evidence>
<feature type="transmembrane region" description="Helical" evidence="7">
    <location>
        <begin position="118"/>
        <end position="140"/>
    </location>
</feature>
<protein>
    <recommendedName>
        <fullName evidence="7">Phosphate transporter</fullName>
    </recommendedName>
</protein>
<comment type="caution">
    <text evidence="8">The sequence shown here is derived from an EMBL/GenBank/DDBJ whole genome shotgun (WGS) entry which is preliminary data.</text>
</comment>
<keyword evidence="9" id="KW-1185">Reference proteome</keyword>
<comment type="similarity">
    <text evidence="7">Belongs to the inorganic phosphate transporter (PiT) (TC 2.A.20) family.</text>
</comment>
<evidence type="ECO:0000256" key="1">
    <source>
        <dbReference type="ARBA" id="ARBA00004141"/>
    </source>
</evidence>
<feature type="transmembrane region" description="Helical" evidence="7">
    <location>
        <begin position="228"/>
        <end position="250"/>
    </location>
</feature>
<evidence type="ECO:0000256" key="5">
    <source>
        <dbReference type="ARBA" id="ARBA00022989"/>
    </source>
</evidence>